<dbReference type="AlphaFoldDB" id="A0A1Y0I9U3"/>
<dbReference type="EMBL" id="CP021425">
    <property type="protein sequence ID" value="ARU57231.1"/>
    <property type="molecule type" value="Genomic_DNA"/>
</dbReference>
<organism evidence="1 2">
    <name type="scientific">Oleiphilus messinensis</name>
    <dbReference type="NCBI Taxonomy" id="141451"/>
    <lineage>
        <taxon>Bacteria</taxon>
        <taxon>Pseudomonadati</taxon>
        <taxon>Pseudomonadota</taxon>
        <taxon>Gammaproteobacteria</taxon>
        <taxon>Oceanospirillales</taxon>
        <taxon>Oleiphilaceae</taxon>
        <taxon>Oleiphilus</taxon>
    </lineage>
</organism>
<evidence type="ECO:0000313" key="1">
    <source>
        <dbReference type="EMBL" id="ARU57231.1"/>
    </source>
</evidence>
<dbReference type="InterPro" id="IPR019239">
    <property type="entry name" value="VapB_antitoxin"/>
</dbReference>
<keyword evidence="2" id="KW-1185">Reference proteome</keyword>
<proteinExistence type="predicted"/>
<dbReference type="Proteomes" id="UP000196027">
    <property type="component" value="Chromosome"/>
</dbReference>
<dbReference type="Pfam" id="PF09957">
    <property type="entry name" value="VapB_antitoxin"/>
    <property type="match status" value="1"/>
</dbReference>
<protein>
    <submittedName>
        <fullName evidence="1">VapB antitoxin</fullName>
    </submittedName>
</protein>
<accession>A0A1Y0I9U3</accession>
<dbReference type="RefSeq" id="WP_087462148.1">
    <property type="nucleotide sequence ID" value="NZ_CP021425.1"/>
</dbReference>
<evidence type="ECO:0000313" key="2">
    <source>
        <dbReference type="Proteomes" id="UP000196027"/>
    </source>
</evidence>
<sequence length="64" mass="7442">MRTNIIIDDDLMEQARKATGLTTKREIVEEGLMLLVKRKKQQAIRDLRGAVTWEGDLDEMRGRK</sequence>
<reference evidence="1 2" key="1">
    <citation type="submission" date="2017-05" db="EMBL/GenBank/DDBJ databases">
        <title>Genomic insights into alkan degradation activity of Oleiphilus messinensis.</title>
        <authorList>
            <person name="Kozyavkin S.A."/>
            <person name="Slesarev A.I."/>
            <person name="Golyshin P.N."/>
            <person name="Korzhenkov A."/>
            <person name="Golyshina O.N."/>
            <person name="Toshchakov S.V."/>
        </authorList>
    </citation>
    <scope>NUCLEOTIDE SEQUENCE [LARGE SCALE GENOMIC DNA]</scope>
    <source>
        <strain evidence="1 2">ME102</strain>
    </source>
</reference>
<dbReference type="KEGG" id="ome:OLMES_3189"/>
<gene>
    <name evidence="1" type="ORF">OLMES_3189</name>
</gene>
<name>A0A1Y0I9U3_9GAMM</name>
<dbReference type="OrthoDB" id="9805830at2"/>